<evidence type="ECO:0000256" key="1">
    <source>
        <dbReference type="SAM" id="MobiDB-lite"/>
    </source>
</evidence>
<sequence length="279" mass="30148">MAKTENAVTETKTNLPSVDVDYGDYAGAGFENQDRSDYSIPFLAVLQGLSPELETLENAKPGHILNKVTQEVASGKEGVAFVPCYTQHVYVEWVPRDAGGGIVGVHELTSPVVAEARANAKVGKFILANGNELIETFYVYGILVGESGETSQAVIAFTSTKIKKYKAWMTKARTIQIRLPDGRRINPPLFAHRYRLKTIKEKNSKGEFYNWDVTFDGATAEECRLAPSSELFQEAAQVMELVKSGAAKADYSTETGSDAEAGGEEAAPAAGANGKKAPF</sequence>
<accession>A0A0A1IUL4</accession>
<dbReference type="EMBL" id="LN610577">
    <property type="protein sequence ID" value="CEF89643.1"/>
    <property type="molecule type" value="Genomic_DNA"/>
</dbReference>
<dbReference type="RefSeq" id="YP_009125107.1">
    <property type="nucleotide sequence ID" value="NC_026594.1"/>
</dbReference>
<gene>
    <name evidence="2" type="primary">ORF04</name>
</gene>
<evidence type="ECO:0000313" key="2">
    <source>
        <dbReference type="EMBL" id="CEF89643.1"/>
    </source>
</evidence>
<keyword evidence="3" id="KW-1185">Reference proteome</keyword>
<dbReference type="InterPro" id="IPR056957">
    <property type="entry name" value="Pam3_Gp34-like"/>
</dbReference>
<dbReference type="Proteomes" id="UP000030226">
    <property type="component" value="Segment"/>
</dbReference>
<dbReference type="Pfam" id="PF23977">
    <property type="entry name" value="Pam3_Gp34"/>
    <property type="match status" value="1"/>
</dbReference>
<dbReference type="KEGG" id="vg:23679989"/>
<dbReference type="OrthoDB" id="5814at10239"/>
<name>A0A0A1IUL4_9CAUD</name>
<dbReference type="GeneID" id="23679989"/>
<protein>
    <submittedName>
        <fullName evidence="2">Uncharacterized protein</fullName>
    </submittedName>
</protein>
<organism evidence="2 3">
    <name type="scientific">Pseudomonas phage vB_PaeS_PAO1_Ab18</name>
    <dbReference type="NCBI Taxonomy" id="1548905"/>
    <lineage>
        <taxon>Viruses</taxon>
        <taxon>Duplodnaviria</taxon>
        <taxon>Heunggongvirae</taxon>
        <taxon>Uroviricota</taxon>
        <taxon>Caudoviricetes</taxon>
        <taxon>Mesyanzhinovviridae</taxon>
        <taxon>Bradleyvirinae</taxon>
        <taxon>Abidjanvirus</taxon>
        <taxon>Abidjanvirus Ab18</taxon>
        <taxon>Pseudomonas virus Ab18</taxon>
    </lineage>
</organism>
<feature type="region of interest" description="Disordered" evidence="1">
    <location>
        <begin position="252"/>
        <end position="279"/>
    </location>
</feature>
<reference evidence="2 3" key="1">
    <citation type="journal article" date="2015" name="PLoS ONE">
        <title>Investigation of a Large Collection of Pseudomonas aeruginosa Bacteriophages Collected from a Single Environmental Source in Abidjan, Cote d'Ivoire.</title>
        <authorList>
            <person name="Essoh C."/>
            <person name="Latino L."/>
            <person name="Midoux C."/>
            <person name="Blouin Y."/>
            <person name="Loukou G."/>
            <person name="Nguetta S.P."/>
            <person name="Lathro S."/>
            <person name="Cablanmian A."/>
            <person name="Kouassi A.K."/>
            <person name="Vergnaud G."/>
            <person name="Pourcel C."/>
        </authorList>
    </citation>
    <scope>NUCLEOTIDE SEQUENCE [LARGE SCALE GENOMIC DNA]</scope>
    <source>
        <strain evidence="2">Ab18</strain>
    </source>
</reference>
<proteinExistence type="predicted"/>
<evidence type="ECO:0000313" key="3">
    <source>
        <dbReference type="Proteomes" id="UP000030226"/>
    </source>
</evidence>
<feature type="compositionally biased region" description="Low complexity" evidence="1">
    <location>
        <begin position="264"/>
        <end position="279"/>
    </location>
</feature>